<proteinExistence type="predicted"/>
<gene>
    <name evidence="1" type="ORF">DRH29_03040</name>
</gene>
<accession>A0A420ZCF8</accession>
<protein>
    <submittedName>
        <fullName evidence="1">Uncharacterized protein</fullName>
    </submittedName>
</protein>
<name>A0A420ZCF8_UNCK3</name>
<sequence>MSSYVTISLSTEAFWQPPYRSQGNGCLIGNGGTNAPQKFWLIRPSGSDYDSLATDSDLKNAVDAWYKQRNARKVLCINTGSINSMSITDEVPRPIPTGDITEFFVSATPVQSIDGVTLVIGTNTYDLPAGGYSYTPTQIGGQYTGEITITPAPPRGTRIYVDYSIEALPAALKMSMSEDVQLVVLCNETNLTNLQMLADHVDLAFASARFRMGVAMLPQGQTVSGSYRSWPTDLATENMMLVMHNSSEDAAAGYAGALSGLRVFDDPILMPVNLTYTNTFSDSDRLGAEAAKVICLDRYYSNELGLRALQSFTLSPTTDRQYIDTVRTYQDLMYRLISTLDSPNVIGKRPFTKAGIARLKSDIYSAFLIPIRIGEIVQITGIDIPLEDIIRTPYNQRTDAERTALQNAKANRILGDITVSYEAISYPHKLELTLKVV</sequence>
<dbReference type="AlphaFoldDB" id="A0A420ZCF8"/>
<organism evidence="1 2">
    <name type="scientific">candidate division Kazan bacterium</name>
    <dbReference type="NCBI Taxonomy" id="2202143"/>
    <lineage>
        <taxon>Bacteria</taxon>
        <taxon>Bacteria division Kazan-3B-28</taxon>
    </lineage>
</organism>
<evidence type="ECO:0000313" key="1">
    <source>
        <dbReference type="EMBL" id="RLC37098.1"/>
    </source>
</evidence>
<dbReference type="EMBL" id="QMNG01000012">
    <property type="protein sequence ID" value="RLC37098.1"/>
    <property type="molecule type" value="Genomic_DNA"/>
</dbReference>
<comment type="caution">
    <text evidence="1">The sequence shown here is derived from an EMBL/GenBank/DDBJ whole genome shotgun (WGS) entry which is preliminary data.</text>
</comment>
<dbReference type="Proteomes" id="UP000281261">
    <property type="component" value="Unassembled WGS sequence"/>
</dbReference>
<reference evidence="1 2" key="1">
    <citation type="submission" date="2018-06" db="EMBL/GenBank/DDBJ databases">
        <title>Extensive metabolic versatility and redundancy in microbially diverse, dynamic hydrothermal sediments.</title>
        <authorList>
            <person name="Dombrowski N."/>
            <person name="Teske A."/>
            <person name="Baker B.J."/>
        </authorList>
    </citation>
    <scope>NUCLEOTIDE SEQUENCE [LARGE SCALE GENOMIC DNA]</scope>
    <source>
        <strain evidence="1">B79_G16</strain>
    </source>
</reference>
<evidence type="ECO:0000313" key="2">
    <source>
        <dbReference type="Proteomes" id="UP000281261"/>
    </source>
</evidence>